<evidence type="ECO:0000313" key="17">
    <source>
        <dbReference type="Ensembl" id="ENSGEVP00005020320.1"/>
    </source>
</evidence>
<evidence type="ECO:0000256" key="13">
    <source>
        <dbReference type="PROSITE-ProRule" id="PRU10141"/>
    </source>
</evidence>
<evidence type="ECO:0000259" key="15">
    <source>
        <dbReference type="PROSITE" id="PS50011"/>
    </source>
</evidence>
<dbReference type="InterPro" id="IPR050839">
    <property type="entry name" value="Rho-assoc_Ser/Thr_Kinase"/>
</dbReference>
<keyword evidence="4" id="KW-0597">Phosphoprotein</keyword>
<keyword evidence="6" id="KW-0479">Metal-binding</keyword>
<evidence type="ECO:0000256" key="4">
    <source>
        <dbReference type="ARBA" id="ARBA00022553"/>
    </source>
</evidence>
<dbReference type="InterPro" id="IPR000961">
    <property type="entry name" value="AGC-kinase_C"/>
</dbReference>
<evidence type="ECO:0000256" key="5">
    <source>
        <dbReference type="ARBA" id="ARBA00022679"/>
    </source>
</evidence>
<keyword evidence="3" id="KW-0723">Serine/threonine-protein kinase</keyword>
<dbReference type="GO" id="GO:0031032">
    <property type="term" value="P:actomyosin structure organization"/>
    <property type="evidence" value="ECO:0007669"/>
    <property type="project" value="TreeGrafter"/>
</dbReference>
<dbReference type="SMART" id="SM00133">
    <property type="entry name" value="S_TK_X"/>
    <property type="match status" value="1"/>
</dbReference>
<reference evidence="17" key="2">
    <citation type="submission" date="2025-09" db="UniProtKB">
        <authorList>
            <consortium name="Ensembl"/>
        </authorList>
    </citation>
    <scope>IDENTIFICATION</scope>
</reference>
<accession>A0A8C4WTU8</accession>
<keyword evidence="7 13" id="KW-0547">Nucleotide-binding</keyword>
<feature type="domain" description="Protein kinase" evidence="15">
    <location>
        <begin position="77"/>
        <end position="343"/>
    </location>
</feature>
<feature type="compositionally biased region" description="Polar residues" evidence="14">
    <location>
        <begin position="497"/>
        <end position="511"/>
    </location>
</feature>
<evidence type="ECO:0000256" key="6">
    <source>
        <dbReference type="ARBA" id="ARBA00022723"/>
    </source>
</evidence>
<dbReference type="GO" id="GO:0004674">
    <property type="term" value="F:protein serine/threonine kinase activity"/>
    <property type="evidence" value="ECO:0007669"/>
    <property type="project" value="UniProtKB-KW"/>
</dbReference>
<dbReference type="PANTHER" id="PTHR22988">
    <property type="entry name" value="MYOTONIC DYSTROPHY S/T KINASE-RELATED"/>
    <property type="match status" value="1"/>
</dbReference>
<dbReference type="GO" id="GO:0042641">
    <property type="term" value="C:actomyosin"/>
    <property type="evidence" value="ECO:0007669"/>
    <property type="project" value="TreeGrafter"/>
</dbReference>
<dbReference type="PROSITE" id="PS50011">
    <property type="entry name" value="PROTEIN_KINASE_DOM"/>
    <property type="match status" value="1"/>
</dbReference>
<reference evidence="17" key="1">
    <citation type="submission" date="2025-08" db="UniProtKB">
        <authorList>
            <consortium name="Ensembl"/>
        </authorList>
    </citation>
    <scope>IDENTIFICATION</scope>
</reference>
<keyword evidence="9 13" id="KW-0067">ATP-binding</keyword>
<evidence type="ECO:0000256" key="8">
    <source>
        <dbReference type="ARBA" id="ARBA00022777"/>
    </source>
</evidence>
<dbReference type="InterPro" id="IPR000719">
    <property type="entry name" value="Prot_kinase_dom"/>
</dbReference>
<evidence type="ECO:0000256" key="10">
    <source>
        <dbReference type="ARBA" id="ARBA00023054"/>
    </source>
</evidence>
<organism evidence="17 18">
    <name type="scientific">Gopherus evgoodei</name>
    <name type="common">Goodes thornscrub tortoise</name>
    <dbReference type="NCBI Taxonomy" id="1825980"/>
    <lineage>
        <taxon>Eukaryota</taxon>
        <taxon>Metazoa</taxon>
        <taxon>Chordata</taxon>
        <taxon>Craniata</taxon>
        <taxon>Vertebrata</taxon>
        <taxon>Euteleostomi</taxon>
        <taxon>Archelosauria</taxon>
        <taxon>Testudinata</taxon>
        <taxon>Testudines</taxon>
        <taxon>Cryptodira</taxon>
        <taxon>Durocryptodira</taxon>
        <taxon>Testudinoidea</taxon>
        <taxon>Testudinidae</taxon>
        <taxon>Gopherus</taxon>
    </lineage>
</organism>
<dbReference type="Pfam" id="PF00069">
    <property type="entry name" value="Pkinase"/>
    <property type="match status" value="1"/>
</dbReference>
<dbReference type="OrthoDB" id="10047816at2759"/>
<dbReference type="AlphaFoldDB" id="A0A8C4WTU8"/>
<evidence type="ECO:0000259" key="16">
    <source>
        <dbReference type="PROSITE" id="PS51285"/>
    </source>
</evidence>
<dbReference type="GO" id="GO:0005524">
    <property type="term" value="F:ATP binding"/>
    <property type="evidence" value="ECO:0007669"/>
    <property type="project" value="UniProtKB-UniRule"/>
</dbReference>
<protein>
    <recommendedName>
        <fullName evidence="2">non-specific serine/threonine protein kinase</fullName>
        <ecNumber evidence="2">2.7.11.1</ecNumber>
    </recommendedName>
</protein>
<dbReference type="InterPro" id="IPR017441">
    <property type="entry name" value="Protein_kinase_ATP_BS"/>
</dbReference>
<dbReference type="PROSITE" id="PS51285">
    <property type="entry name" value="AGC_KINASE_CTER"/>
    <property type="match status" value="1"/>
</dbReference>
<dbReference type="Gene3D" id="1.10.510.10">
    <property type="entry name" value="Transferase(Phosphotransferase) domain 1"/>
    <property type="match status" value="1"/>
</dbReference>
<dbReference type="InterPro" id="IPR011009">
    <property type="entry name" value="Kinase-like_dom_sf"/>
</dbReference>
<dbReference type="PANTHER" id="PTHR22988:SF31">
    <property type="entry name" value="SERINE_THREONINE-PROTEIN KINASE MRCK ALPHA"/>
    <property type="match status" value="1"/>
</dbReference>
<dbReference type="Ensembl" id="ENSGEVT00005021339.1">
    <property type="protein sequence ID" value="ENSGEVP00005020320.1"/>
    <property type="gene ID" value="ENSGEVG00005014287.1"/>
</dbReference>
<evidence type="ECO:0000313" key="18">
    <source>
        <dbReference type="Proteomes" id="UP000694390"/>
    </source>
</evidence>
<evidence type="ECO:0000256" key="7">
    <source>
        <dbReference type="ARBA" id="ARBA00022741"/>
    </source>
</evidence>
<keyword evidence="8" id="KW-0418">Kinase</keyword>
<dbReference type="PROSITE" id="PS00108">
    <property type="entry name" value="PROTEIN_KINASE_ST"/>
    <property type="match status" value="1"/>
</dbReference>
<feature type="domain" description="AGC-kinase C-terminal" evidence="16">
    <location>
        <begin position="344"/>
        <end position="418"/>
    </location>
</feature>
<dbReference type="Gene3D" id="3.30.200.20">
    <property type="entry name" value="Phosphorylase Kinase, domain 1"/>
    <property type="match status" value="1"/>
</dbReference>
<proteinExistence type="inferred from homology"/>
<sequence length="511" mass="58396">MSGEVRLRQLEQFILDGPTRTNGQCFSVETLLDILICLYDECNNSPLRREKNILEYLEWAKPFTSKVKQMRLHKEDFEILKVIGRGAFGEVAVVKLKNADKVFAMKILNKWEMLKRAETACFREERDVLVNGDNQWITALHYAFQDDNYLYLVMDYYVGGDLLTLLSKFEDRLPEDMARFYLAEMVIAIDSVHQLHYVHRDIKPDNILMDMNGHIRLADFGSCLKLMEDGTVQSSVAVGTPDYISPEILQAMEDGKGKYGPECDWWSLGVCMYEMLYGETPFYAESLVETYGKIMNHKERFQFPAQVTDVSENAKDLIRRLICSREHRLGQNGIEDFKNHPFFVGIEWDNIRNCEAPYIPEVSSPTDTSNFDVDDDCLKNSVSLRLSFFQILIFFISCDYRDFQNFALKSQNALVLYDTHQCCLLVGRASLFSCRIRRSGRSRLPLAAVHCSRPMEAAGRGPVHPSARAASCSPHWPGAVNHGQWEPRLAEPADSAGKQNSPARQGLSLNM</sequence>
<evidence type="ECO:0000256" key="3">
    <source>
        <dbReference type="ARBA" id="ARBA00022527"/>
    </source>
</evidence>
<evidence type="ECO:0000256" key="14">
    <source>
        <dbReference type="SAM" id="MobiDB-lite"/>
    </source>
</evidence>
<dbReference type="PROSITE" id="PS00107">
    <property type="entry name" value="PROTEIN_KINASE_ATP"/>
    <property type="match status" value="1"/>
</dbReference>
<keyword evidence="5" id="KW-0808">Transferase</keyword>
<comment type="catalytic activity">
    <reaction evidence="11">
        <text>L-threonyl-[protein] + ATP = O-phospho-L-threonyl-[protein] + ADP + H(+)</text>
        <dbReference type="Rhea" id="RHEA:46608"/>
        <dbReference type="Rhea" id="RHEA-COMP:11060"/>
        <dbReference type="Rhea" id="RHEA-COMP:11605"/>
        <dbReference type="ChEBI" id="CHEBI:15378"/>
        <dbReference type="ChEBI" id="CHEBI:30013"/>
        <dbReference type="ChEBI" id="CHEBI:30616"/>
        <dbReference type="ChEBI" id="CHEBI:61977"/>
        <dbReference type="ChEBI" id="CHEBI:456216"/>
        <dbReference type="EC" id="2.7.11.1"/>
    </reaction>
</comment>
<evidence type="ECO:0000256" key="1">
    <source>
        <dbReference type="ARBA" id="ARBA00005719"/>
    </source>
</evidence>
<dbReference type="GO" id="GO:0005737">
    <property type="term" value="C:cytoplasm"/>
    <property type="evidence" value="ECO:0007669"/>
    <property type="project" value="TreeGrafter"/>
</dbReference>
<dbReference type="FunFam" id="1.10.510.10:FF:000014">
    <property type="entry name" value="Non-specific serine/threonine protein kinase"/>
    <property type="match status" value="1"/>
</dbReference>
<feature type="region of interest" description="Disordered" evidence="14">
    <location>
        <begin position="491"/>
        <end position="511"/>
    </location>
</feature>
<evidence type="ECO:0000256" key="9">
    <source>
        <dbReference type="ARBA" id="ARBA00022840"/>
    </source>
</evidence>
<name>A0A8C4WTU8_9SAUR</name>
<keyword evidence="10" id="KW-0175">Coiled coil</keyword>
<dbReference type="SUPFAM" id="SSF56112">
    <property type="entry name" value="Protein kinase-like (PK-like)"/>
    <property type="match status" value="1"/>
</dbReference>
<dbReference type="Proteomes" id="UP000694390">
    <property type="component" value="Unassembled WGS sequence"/>
</dbReference>
<dbReference type="FunFam" id="3.30.200.20:FF:001055">
    <property type="entry name" value="Serine/threonine-protein kinase MRCK beta"/>
    <property type="match status" value="1"/>
</dbReference>
<dbReference type="EC" id="2.7.11.1" evidence="2"/>
<dbReference type="InterPro" id="IPR008271">
    <property type="entry name" value="Ser/Thr_kinase_AS"/>
</dbReference>
<comment type="catalytic activity">
    <reaction evidence="12">
        <text>L-seryl-[protein] + ATP = O-phospho-L-seryl-[protein] + ADP + H(+)</text>
        <dbReference type="Rhea" id="RHEA:17989"/>
        <dbReference type="Rhea" id="RHEA-COMP:9863"/>
        <dbReference type="Rhea" id="RHEA-COMP:11604"/>
        <dbReference type="ChEBI" id="CHEBI:15378"/>
        <dbReference type="ChEBI" id="CHEBI:29999"/>
        <dbReference type="ChEBI" id="CHEBI:30616"/>
        <dbReference type="ChEBI" id="CHEBI:83421"/>
        <dbReference type="ChEBI" id="CHEBI:456216"/>
        <dbReference type="EC" id="2.7.11.1"/>
    </reaction>
</comment>
<evidence type="ECO:0000256" key="2">
    <source>
        <dbReference type="ARBA" id="ARBA00012513"/>
    </source>
</evidence>
<evidence type="ECO:0000256" key="11">
    <source>
        <dbReference type="ARBA" id="ARBA00047899"/>
    </source>
</evidence>
<evidence type="ECO:0000256" key="12">
    <source>
        <dbReference type="ARBA" id="ARBA00048679"/>
    </source>
</evidence>
<feature type="binding site" evidence="13">
    <location>
        <position position="106"/>
    </location>
    <ligand>
        <name>ATP</name>
        <dbReference type="ChEBI" id="CHEBI:30616"/>
    </ligand>
</feature>
<comment type="similarity">
    <text evidence="1">Belongs to the protein kinase superfamily. AGC Ser/Thr protein kinase family. DMPK subfamily.</text>
</comment>
<keyword evidence="18" id="KW-1185">Reference proteome</keyword>
<dbReference type="SMART" id="SM00220">
    <property type="entry name" value="S_TKc"/>
    <property type="match status" value="1"/>
</dbReference>
<dbReference type="GeneTree" id="ENSGT01030000234517"/>
<dbReference type="GO" id="GO:0046872">
    <property type="term" value="F:metal ion binding"/>
    <property type="evidence" value="ECO:0007669"/>
    <property type="project" value="UniProtKB-KW"/>
</dbReference>